<reference evidence="2 3" key="1">
    <citation type="submission" date="2020-03" db="EMBL/GenBank/DDBJ databases">
        <title>WGS of actinomycetes isolated from Thailand.</title>
        <authorList>
            <person name="Thawai C."/>
        </authorList>
    </citation>
    <scope>NUCLEOTIDE SEQUENCE [LARGE SCALE GENOMIC DNA]</scope>
    <source>
        <strain evidence="2 3">NBRC 13905</strain>
    </source>
</reference>
<evidence type="ECO:0000313" key="2">
    <source>
        <dbReference type="EMBL" id="NJP15061.1"/>
    </source>
</evidence>
<protein>
    <submittedName>
        <fullName evidence="2">Uncharacterized protein</fullName>
    </submittedName>
</protein>
<dbReference type="RefSeq" id="WP_168131555.1">
    <property type="nucleotide sequence ID" value="NZ_BMVZ01000014.1"/>
</dbReference>
<feature type="compositionally biased region" description="Low complexity" evidence="1">
    <location>
        <begin position="307"/>
        <end position="318"/>
    </location>
</feature>
<feature type="region of interest" description="Disordered" evidence="1">
    <location>
        <begin position="273"/>
        <end position="318"/>
    </location>
</feature>
<feature type="compositionally biased region" description="Low complexity" evidence="1">
    <location>
        <begin position="52"/>
        <end position="70"/>
    </location>
</feature>
<comment type="caution">
    <text evidence="2">The sequence shown here is derived from an EMBL/GenBank/DDBJ whole genome shotgun (WGS) entry which is preliminary data.</text>
</comment>
<dbReference type="EMBL" id="JAATEL010000010">
    <property type="protein sequence ID" value="NJP15061.1"/>
    <property type="molecule type" value="Genomic_DNA"/>
</dbReference>
<proteinExistence type="predicted"/>
<gene>
    <name evidence="2" type="ORF">HCJ95_12345</name>
</gene>
<accession>A0ABX0YVF2</accession>
<name>A0ABX0YVF2_STRTL</name>
<keyword evidence="3" id="KW-1185">Reference proteome</keyword>
<dbReference type="Proteomes" id="UP000635996">
    <property type="component" value="Unassembled WGS sequence"/>
</dbReference>
<evidence type="ECO:0000313" key="3">
    <source>
        <dbReference type="Proteomes" id="UP000635996"/>
    </source>
</evidence>
<evidence type="ECO:0000256" key="1">
    <source>
        <dbReference type="SAM" id="MobiDB-lite"/>
    </source>
</evidence>
<sequence>MIHGTGKNGMRTEPTSHKSGVASAQTHTHRTHTPSEVSRGKQKQPGRSGAYDSDSGQSDTSVSSASSMYSVAEERAEGRGKRLYVHNKLREGPTYPPHTEHGIYNQTNGTFYARFADAEVAEWRAHQQQWKQVQNAAVRNMVLEAVPLLVQGAGKLVPPPVGPVLYAAGVGLSGVKGLHNAADEAYKAYRGEEYNLAKGLGAAIEAVGAAAYGVGNGPTLSTSAANALQGAGATAMGLGSAMQSAAPLLHSRPPGTFLTPSSYTAPADRYDMRSYPVRHPQGTADGVRTEATATQAARHRPAQGAPSSSSRTTNSRTR</sequence>
<feature type="region of interest" description="Disordered" evidence="1">
    <location>
        <begin position="1"/>
        <end position="77"/>
    </location>
</feature>
<organism evidence="2 3">
    <name type="scientific">Streptomyces thermoviolaceus subsp. thermoviolaceus</name>
    <dbReference type="NCBI Taxonomy" id="66860"/>
    <lineage>
        <taxon>Bacteria</taxon>
        <taxon>Bacillati</taxon>
        <taxon>Actinomycetota</taxon>
        <taxon>Actinomycetes</taxon>
        <taxon>Kitasatosporales</taxon>
        <taxon>Streptomycetaceae</taxon>
        <taxon>Streptomyces</taxon>
    </lineage>
</organism>